<dbReference type="InterPro" id="IPR046450">
    <property type="entry name" value="PA_dom_sf"/>
</dbReference>
<dbReference type="Pfam" id="PF02225">
    <property type="entry name" value="PA"/>
    <property type="match status" value="1"/>
</dbReference>
<evidence type="ECO:0000313" key="6">
    <source>
        <dbReference type="EnsemblMetazoa" id="GAUT000555-PA"/>
    </source>
</evidence>
<organism evidence="6 7">
    <name type="scientific">Glossina austeni</name>
    <name type="common">Savannah tsetse fly</name>
    <dbReference type="NCBI Taxonomy" id="7395"/>
    <lineage>
        <taxon>Eukaryota</taxon>
        <taxon>Metazoa</taxon>
        <taxon>Ecdysozoa</taxon>
        <taxon>Arthropoda</taxon>
        <taxon>Hexapoda</taxon>
        <taxon>Insecta</taxon>
        <taxon>Pterygota</taxon>
        <taxon>Neoptera</taxon>
        <taxon>Endopterygota</taxon>
        <taxon>Diptera</taxon>
        <taxon>Brachycera</taxon>
        <taxon>Muscomorpha</taxon>
        <taxon>Hippoboscoidea</taxon>
        <taxon>Glossinidae</taxon>
        <taxon>Glossina</taxon>
    </lineage>
</organism>
<feature type="domain" description="PA" evidence="5">
    <location>
        <begin position="70"/>
        <end position="156"/>
    </location>
</feature>
<dbReference type="GO" id="GO:0005576">
    <property type="term" value="C:extracellular region"/>
    <property type="evidence" value="ECO:0007669"/>
    <property type="project" value="UniProtKB-SubCell"/>
</dbReference>
<protein>
    <submittedName>
        <fullName evidence="6">PA domain-containing protein</fullName>
    </submittedName>
</protein>
<dbReference type="SUPFAM" id="SSF52025">
    <property type="entry name" value="PA domain"/>
    <property type="match status" value="1"/>
</dbReference>
<dbReference type="PANTHER" id="PTHR22702">
    <property type="entry name" value="PROTEASE-ASSOCIATED DOMAIN-CONTAINING PROTEIN"/>
    <property type="match status" value="1"/>
</dbReference>
<dbReference type="Proteomes" id="UP000078200">
    <property type="component" value="Unassembled WGS sequence"/>
</dbReference>
<evidence type="ECO:0000313" key="7">
    <source>
        <dbReference type="Proteomes" id="UP000078200"/>
    </source>
</evidence>
<keyword evidence="7" id="KW-1185">Reference proteome</keyword>
<evidence type="ECO:0000259" key="5">
    <source>
        <dbReference type="Pfam" id="PF02225"/>
    </source>
</evidence>
<dbReference type="Gene3D" id="3.50.30.30">
    <property type="match status" value="1"/>
</dbReference>
<dbReference type="EnsemblMetazoa" id="GAUT000555-RA">
    <property type="protein sequence ID" value="GAUT000555-PA"/>
    <property type="gene ID" value="GAUT000555"/>
</dbReference>
<dbReference type="VEuPathDB" id="VectorBase:GAUT000555"/>
<evidence type="ECO:0000256" key="1">
    <source>
        <dbReference type="ARBA" id="ARBA00004613"/>
    </source>
</evidence>
<dbReference type="FunFam" id="3.50.30.30:FF:000017">
    <property type="entry name" value="Protease-associated domain-containing protein 1"/>
    <property type="match status" value="1"/>
</dbReference>
<keyword evidence="3" id="KW-0732">Signal</keyword>
<evidence type="ECO:0000256" key="2">
    <source>
        <dbReference type="ARBA" id="ARBA00022525"/>
    </source>
</evidence>
<dbReference type="InterPro" id="IPR003137">
    <property type="entry name" value="PA_domain"/>
</dbReference>
<dbReference type="PANTHER" id="PTHR22702:SF1">
    <property type="entry name" value="PROTEASE-ASSOCIATED DOMAIN-CONTAINING PROTEIN 1"/>
    <property type="match status" value="1"/>
</dbReference>
<name>A0A1A9UD65_GLOAU</name>
<comment type="subcellular location">
    <subcellularLocation>
        <location evidence="1">Secreted</location>
    </subcellularLocation>
</comment>
<keyword evidence="2" id="KW-0964">Secreted</keyword>
<reference evidence="6" key="1">
    <citation type="submission" date="2020-05" db="UniProtKB">
        <authorList>
            <consortium name="EnsemblMetazoa"/>
        </authorList>
    </citation>
    <scope>IDENTIFICATION</scope>
    <source>
        <strain evidence="6">TTRI</strain>
    </source>
</reference>
<proteinExistence type="predicted"/>
<evidence type="ECO:0000256" key="4">
    <source>
        <dbReference type="ARBA" id="ARBA00023180"/>
    </source>
</evidence>
<sequence>MAVGGGDNAWAFSRDSHHPPLNDIITTQDIIAGDVFFEITEPFPLEYTYRLRPAKDFGAAFSRRMEGVALVPTIPAEACAKVINGMALRGNVALIDRGECSFLTKTINVELAGANAAIITEFNNESSEFDYYIEMIHDNTNRETHIPAGFLLGRNGVIIRNTLQRLKRAHALVNLPVNLTFTPPSKINHPPWLAPLSPPFSKASWESLRSCRDTVVFDIIKPSTLHDFLLTTAIISLISCFVKSGANFSRIGALLFTDN</sequence>
<dbReference type="AlphaFoldDB" id="A0A1A9UD65"/>
<keyword evidence="4" id="KW-0325">Glycoprotein</keyword>
<accession>A0A1A9UD65</accession>
<evidence type="ECO:0000256" key="3">
    <source>
        <dbReference type="ARBA" id="ARBA00022729"/>
    </source>
</evidence>